<protein>
    <submittedName>
        <fullName evidence="2">Uncharacterized protein MANES_03G184700</fullName>
    </submittedName>
</protein>
<evidence type="ECO:0000256" key="1">
    <source>
        <dbReference type="SAM" id="MobiDB-lite"/>
    </source>
</evidence>
<proteinExistence type="predicted"/>
<dbReference type="AlphaFoldDB" id="A0A2P2NMN5"/>
<organism evidence="2">
    <name type="scientific">Rhizophora mucronata</name>
    <name type="common">Asiatic mangrove</name>
    <dbReference type="NCBI Taxonomy" id="61149"/>
    <lineage>
        <taxon>Eukaryota</taxon>
        <taxon>Viridiplantae</taxon>
        <taxon>Streptophyta</taxon>
        <taxon>Embryophyta</taxon>
        <taxon>Tracheophyta</taxon>
        <taxon>Spermatophyta</taxon>
        <taxon>Magnoliopsida</taxon>
        <taxon>eudicotyledons</taxon>
        <taxon>Gunneridae</taxon>
        <taxon>Pentapetalae</taxon>
        <taxon>rosids</taxon>
        <taxon>fabids</taxon>
        <taxon>Malpighiales</taxon>
        <taxon>Rhizophoraceae</taxon>
        <taxon>Rhizophora</taxon>
    </lineage>
</organism>
<name>A0A2P2NMN5_RHIMU</name>
<sequence>MFWVTKVAKSALDKALAENDDIDGILGSPQLPDVAVSPPDLNQPLIVKIDPPQNSDEKQSW</sequence>
<dbReference type="EMBL" id="GGEC01063180">
    <property type="protein sequence ID" value="MBX43664.1"/>
    <property type="molecule type" value="Transcribed_RNA"/>
</dbReference>
<accession>A0A2P2NMN5</accession>
<evidence type="ECO:0000313" key="2">
    <source>
        <dbReference type="EMBL" id="MBX43664.1"/>
    </source>
</evidence>
<feature type="region of interest" description="Disordered" evidence="1">
    <location>
        <begin position="37"/>
        <end position="61"/>
    </location>
</feature>
<reference evidence="2" key="1">
    <citation type="submission" date="2018-02" db="EMBL/GenBank/DDBJ databases">
        <title>Rhizophora mucronata_Transcriptome.</title>
        <authorList>
            <person name="Meera S.P."/>
            <person name="Sreeshan A."/>
            <person name="Augustine A."/>
        </authorList>
    </citation>
    <scope>NUCLEOTIDE SEQUENCE</scope>
    <source>
        <tissue evidence="2">Leaf</tissue>
    </source>
</reference>